<dbReference type="PANTHER" id="PTHR43662:SF3">
    <property type="entry name" value="DOMAIN PROTEIN, PUTATIVE (AFU_ORTHOLOGUE AFUA_6G11970)-RELATED"/>
    <property type="match status" value="1"/>
</dbReference>
<reference evidence="2 3" key="1">
    <citation type="journal article" date="2016" name="Nat. Commun.">
        <title>Thousands of microbial genomes shed light on interconnected biogeochemical processes in an aquifer system.</title>
        <authorList>
            <person name="Anantharaman K."/>
            <person name="Brown C.T."/>
            <person name="Hug L.A."/>
            <person name="Sharon I."/>
            <person name="Castelle C.J."/>
            <person name="Probst A.J."/>
            <person name="Thomas B.C."/>
            <person name="Singh A."/>
            <person name="Wilkins M.J."/>
            <person name="Karaoz U."/>
            <person name="Brodie E.L."/>
            <person name="Williams K.H."/>
            <person name="Hubbard S.S."/>
            <person name="Banfield J.F."/>
        </authorList>
    </citation>
    <scope>NUCLEOTIDE SEQUENCE [LARGE SCALE GENOMIC DNA]</scope>
</reference>
<dbReference type="AlphaFoldDB" id="A0A1F4VAE9"/>
<protein>
    <recommendedName>
        <fullName evidence="1">DUF1996 domain-containing protein</fullName>
    </recommendedName>
</protein>
<dbReference type="Pfam" id="PF09362">
    <property type="entry name" value="DUF1996"/>
    <property type="match status" value="1"/>
</dbReference>
<dbReference type="STRING" id="1802620.A3D91_04245"/>
<evidence type="ECO:0000313" key="3">
    <source>
        <dbReference type="Proteomes" id="UP000178127"/>
    </source>
</evidence>
<accession>A0A1F4VAE9</accession>
<evidence type="ECO:0000313" key="2">
    <source>
        <dbReference type="EMBL" id="OGC53623.1"/>
    </source>
</evidence>
<dbReference type="EMBL" id="MEVD01000013">
    <property type="protein sequence ID" value="OGC53623.1"/>
    <property type="molecule type" value="Genomic_DNA"/>
</dbReference>
<dbReference type="InterPro" id="IPR018535">
    <property type="entry name" value="DUF1996"/>
</dbReference>
<name>A0A1F4VAE9_UNCKA</name>
<organism evidence="2 3">
    <name type="scientific">candidate division WWE3 bacterium RIFCSPHIGHO2_02_FULL_38_14</name>
    <dbReference type="NCBI Taxonomy" id="1802620"/>
    <lineage>
        <taxon>Bacteria</taxon>
        <taxon>Katanobacteria</taxon>
    </lineage>
</organism>
<evidence type="ECO:0000259" key="1">
    <source>
        <dbReference type="Pfam" id="PF09362"/>
    </source>
</evidence>
<sequence>MNIAKYKAIILIIIYLIAAELSLNKLGGFNNDVFAENPGWINSCNYSHSVSENPIVFPGKTGHSYLNDFFGSVSANAYTDSVNIHTGDTSCLMKNDKSVYWVPALYKNNVRVLPVGTNKNILIYYQRAGIRSETVISSIPDGLKMVIGNSHANSLMENGSIISGRIIFKCGPGSGENLIYPPVQCASGIMTVSYTFPNCWDGVNLDSTDHKSHMAYPIEGNCPATHPVAIPRIQAYIRYPVGTGAIGNLTLSSGPFYTANMGFFNGWDSEVLDILVGKCINSGQDCGKNPVL</sequence>
<feature type="domain" description="DUF1996" evidence="1">
    <location>
        <begin position="54"/>
        <end position="267"/>
    </location>
</feature>
<proteinExistence type="predicted"/>
<dbReference type="PANTHER" id="PTHR43662">
    <property type="match status" value="1"/>
</dbReference>
<gene>
    <name evidence="2" type="ORF">A3D91_04245</name>
</gene>
<dbReference type="Proteomes" id="UP000178127">
    <property type="component" value="Unassembled WGS sequence"/>
</dbReference>
<comment type="caution">
    <text evidence="2">The sequence shown here is derived from an EMBL/GenBank/DDBJ whole genome shotgun (WGS) entry which is preliminary data.</text>
</comment>